<dbReference type="SUPFAM" id="SSF51161">
    <property type="entry name" value="Trimeric LpxA-like enzymes"/>
    <property type="match status" value="1"/>
</dbReference>
<comment type="similarity">
    <text evidence="1">Belongs to the transferase hexapeptide repeat family.</text>
</comment>
<dbReference type="Proteomes" id="UP000257045">
    <property type="component" value="Unassembled WGS sequence"/>
</dbReference>
<accession>A0A3D8J1X8</accession>
<dbReference type="PANTHER" id="PTHR23416">
    <property type="entry name" value="SIALIC ACID SYNTHASE-RELATED"/>
    <property type="match status" value="1"/>
</dbReference>
<dbReference type="InterPro" id="IPR001451">
    <property type="entry name" value="Hexapep"/>
</dbReference>
<dbReference type="PROSITE" id="PS00101">
    <property type="entry name" value="HEXAPEP_TRANSFERASES"/>
    <property type="match status" value="1"/>
</dbReference>
<feature type="coiled-coil region" evidence="7">
    <location>
        <begin position="28"/>
        <end position="55"/>
    </location>
</feature>
<keyword evidence="9" id="KW-1185">Reference proteome</keyword>
<keyword evidence="2 8" id="KW-0808">Transferase</keyword>
<dbReference type="AlphaFoldDB" id="A0A3D8J1X8"/>
<organism evidence="8 9">
    <name type="scientific">Helicobacter brantae</name>
    <dbReference type="NCBI Taxonomy" id="375927"/>
    <lineage>
        <taxon>Bacteria</taxon>
        <taxon>Pseudomonadati</taxon>
        <taxon>Campylobacterota</taxon>
        <taxon>Epsilonproteobacteria</taxon>
        <taxon>Campylobacterales</taxon>
        <taxon>Helicobacteraceae</taxon>
        <taxon>Helicobacter</taxon>
    </lineage>
</organism>
<gene>
    <name evidence="8" type="ORF">CQA58_04395</name>
</gene>
<comment type="caution">
    <text evidence="8">The sequence shown here is derived from an EMBL/GenBank/DDBJ whole genome shotgun (WGS) entry which is preliminary data.</text>
</comment>
<evidence type="ECO:0000313" key="9">
    <source>
        <dbReference type="Proteomes" id="UP000257045"/>
    </source>
</evidence>
<dbReference type="Pfam" id="PF00132">
    <property type="entry name" value="Hexapep"/>
    <property type="match status" value="1"/>
</dbReference>
<keyword evidence="3" id="KW-0677">Repeat</keyword>
<dbReference type="GO" id="GO:0008374">
    <property type="term" value="F:O-acyltransferase activity"/>
    <property type="evidence" value="ECO:0007669"/>
    <property type="project" value="TreeGrafter"/>
</dbReference>
<dbReference type="FunFam" id="2.160.10.10:FF:000025">
    <property type="entry name" value="Hexapeptide-repeat containing-acetyltransferase"/>
    <property type="match status" value="1"/>
</dbReference>
<sequence length="193" mass="21637">MDIFQRDLAGVGVDAREEEFAKDMLPRIKEAQKIIAKLNNGYHDEEETRKILEELMHKELDPSLWVLPPFYTDYGRNITLGKNVFINQGCTFMDRGGIFIGDDVYIAPKVNIITINHDINPYKRTITYCKPVYIEDRVWIGCGATILSGVRVGENSIIGAGAVVTKDVPKNSIVGGNPARIIKEIRVEGQEEG</sequence>
<evidence type="ECO:0000256" key="6">
    <source>
        <dbReference type="ARBA" id="ARBA00067695"/>
    </source>
</evidence>
<evidence type="ECO:0000256" key="1">
    <source>
        <dbReference type="ARBA" id="ARBA00007274"/>
    </source>
</evidence>
<dbReference type="InterPro" id="IPR011004">
    <property type="entry name" value="Trimer_LpxA-like_sf"/>
</dbReference>
<protein>
    <recommendedName>
        <fullName evidence="6">Nodulation protein L</fullName>
    </recommendedName>
</protein>
<dbReference type="CDD" id="cd03357">
    <property type="entry name" value="LbH_MAT_GAT"/>
    <property type="match status" value="1"/>
</dbReference>
<dbReference type="RefSeq" id="WP_115569516.1">
    <property type="nucleotide sequence ID" value="NZ_NXLV01000006.1"/>
</dbReference>
<dbReference type="InterPro" id="IPR018357">
    <property type="entry name" value="Hexapep_transf_CS"/>
</dbReference>
<evidence type="ECO:0000256" key="7">
    <source>
        <dbReference type="SAM" id="Coils"/>
    </source>
</evidence>
<proteinExistence type="inferred from homology"/>
<evidence type="ECO:0000256" key="5">
    <source>
        <dbReference type="ARBA" id="ARBA00055587"/>
    </source>
</evidence>
<dbReference type="EMBL" id="NXLV01000006">
    <property type="protein sequence ID" value="RDU70771.1"/>
    <property type="molecule type" value="Genomic_DNA"/>
</dbReference>
<dbReference type="PANTHER" id="PTHR23416:SF23">
    <property type="entry name" value="ACETYLTRANSFERASE C18B11.09C-RELATED"/>
    <property type="match status" value="1"/>
</dbReference>
<dbReference type="InterPro" id="IPR051159">
    <property type="entry name" value="Hexapeptide_acetyltransf"/>
</dbReference>
<keyword evidence="7" id="KW-0175">Coiled coil</keyword>
<reference evidence="8 9" key="1">
    <citation type="submission" date="2018-04" db="EMBL/GenBank/DDBJ databases">
        <title>Novel Campyloabacter and Helicobacter Species and Strains.</title>
        <authorList>
            <person name="Mannion A.J."/>
            <person name="Shen Z."/>
            <person name="Fox J.G."/>
        </authorList>
    </citation>
    <scope>NUCLEOTIDE SEQUENCE [LARGE SCALE GENOMIC DNA]</scope>
    <source>
        <strain evidence="8 9">MIT 04-9366</strain>
    </source>
</reference>
<evidence type="ECO:0000256" key="4">
    <source>
        <dbReference type="ARBA" id="ARBA00023315"/>
    </source>
</evidence>
<evidence type="ECO:0000256" key="3">
    <source>
        <dbReference type="ARBA" id="ARBA00022737"/>
    </source>
</evidence>
<keyword evidence="4" id="KW-0012">Acyltransferase</keyword>
<dbReference type="OrthoDB" id="9815592at2"/>
<dbReference type="Gene3D" id="2.160.10.10">
    <property type="entry name" value="Hexapeptide repeat proteins"/>
    <property type="match status" value="1"/>
</dbReference>
<evidence type="ECO:0000313" key="8">
    <source>
        <dbReference type="EMBL" id="RDU70771.1"/>
    </source>
</evidence>
<name>A0A3D8J1X8_9HELI</name>
<comment type="function">
    <text evidence="5">Acetyltransferase implicated in the O-acetylation of Nod factors.</text>
</comment>
<evidence type="ECO:0000256" key="2">
    <source>
        <dbReference type="ARBA" id="ARBA00022679"/>
    </source>
</evidence>